<dbReference type="InterPro" id="IPR027417">
    <property type="entry name" value="P-loop_NTPase"/>
</dbReference>
<dbReference type="Gene3D" id="3.40.50.300">
    <property type="entry name" value="P-loop containing nucleotide triphosphate hydrolases"/>
    <property type="match status" value="1"/>
</dbReference>
<organism evidence="4 5">
    <name type="scientific">Solirubrobacter pauli</name>
    <dbReference type="NCBI Taxonomy" id="166793"/>
    <lineage>
        <taxon>Bacteria</taxon>
        <taxon>Bacillati</taxon>
        <taxon>Actinomycetota</taxon>
        <taxon>Thermoleophilia</taxon>
        <taxon>Solirubrobacterales</taxon>
        <taxon>Solirubrobacteraceae</taxon>
        <taxon>Solirubrobacter</taxon>
    </lineage>
</organism>
<dbReference type="GO" id="GO:0004016">
    <property type="term" value="F:adenylate cyclase activity"/>
    <property type="evidence" value="ECO:0007669"/>
    <property type="project" value="TreeGrafter"/>
</dbReference>
<dbReference type="Proteomes" id="UP000278962">
    <property type="component" value="Unassembled WGS sequence"/>
</dbReference>
<evidence type="ECO:0000256" key="1">
    <source>
        <dbReference type="ARBA" id="ARBA00022741"/>
    </source>
</evidence>
<dbReference type="InterPro" id="IPR041664">
    <property type="entry name" value="AAA_16"/>
</dbReference>
<dbReference type="SUPFAM" id="SSF52540">
    <property type="entry name" value="P-loop containing nucleoside triphosphate hydrolases"/>
    <property type="match status" value="1"/>
</dbReference>
<dbReference type="EMBL" id="RBIL01000001">
    <property type="protein sequence ID" value="RKQ90440.1"/>
    <property type="molecule type" value="Genomic_DNA"/>
</dbReference>
<dbReference type="SUPFAM" id="SSF48452">
    <property type="entry name" value="TPR-like"/>
    <property type="match status" value="1"/>
</dbReference>
<dbReference type="Pfam" id="PF13191">
    <property type="entry name" value="AAA_16"/>
    <property type="match status" value="1"/>
</dbReference>
<dbReference type="Pfam" id="PF00196">
    <property type="entry name" value="GerE"/>
    <property type="match status" value="1"/>
</dbReference>
<dbReference type="GO" id="GO:0005524">
    <property type="term" value="F:ATP binding"/>
    <property type="evidence" value="ECO:0007669"/>
    <property type="project" value="UniProtKB-KW"/>
</dbReference>
<gene>
    <name evidence="4" type="ORF">C8N24_0242</name>
</gene>
<evidence type="ECO:0000313" key="5">
    <source>
        <dbReference type="Proteomes" id="UP000278962"/>
    </source>
</evidence>
<keyword evidence="5" id="KW-1185">Reference proteome</keyword>
<name>A0A660L932_9ACTN</name>
<dbReference type="GO" id="GO:0005737">
    <property type="term" value="C:cytoplasm"/>
    <property type="evidence" value="ECO:0007669"/>
    <property type="project" value="TreeGrafter"/>
</dbReference>
<keyword evidence="1" id="KW-0547">Nucleotide-binding</keyword>
<dbReference type="InterPro" id="IPR000792">
    <property type="entry name" value="Tscrpt_reg_LuxR_C"/>
</dbReference>
<reference evidence="4 5" key="1">
    <citation type="submission" date="2018-10" db="EMBL/GenBank/DDBJ databases">
        <title>Genomic Encyclopedia of Archaeal and Bacterial Type Strains, Phase II (KMG-II): from individual species to whole genera.</title>
        <authorList>
            <person name="Goeker M."/>
        </authorList>
    </citation>
    <scope>NUCLEOTIDE SEQUENCE [LARGE SCALE GENOMIC DNA]</scope>
    <source>
        <strain evidence="4 5">DSM 14954</strain>
    </source>
</reference>
<proteinExistence type="predicted"/>
<dbReference type="SMART" id="SM00421">
    <property type="entry name" value="HTH_LUXR"/>
    <property type="match status" value="1"/>
</dbReference>
<dbReference type="GO" id="GO:0006355">
    <property type="term" value="P:regulation of DNA-templated transcription"/>
    <property type="evidence" value="ECO:0007669"/>
    <property type="project" value="InterPro"/>
</dbReference>
<protein>
    <submittedName>
        <fullName evidence="4">Putative ATPase</fullName>
    </submittedName>
</protein>
<dbReference type="PROSITE" id="PS50043">
    <property type="entry name" value="HTH_LUXR_2"/>
    <property type="match status" value="1"/>
</dbReference>
<dbReference type="InterPro" id="IPR036388">
    <property type="entry name" value="WH-like_DNA-bd_sf"/>
</dbReference>
<dbReference type="RefSeq" id="WP_121247026.1">
    <property type="nucleotide sequence ID" value="NZ_RBIL01000001.1"/>
</dbReference>
<accession>A0A660L932</accession>
<dbReference type="Gene3D" id="1.10.10.10">
    <property type="entry name" value="Winged helix-like DNA-binding domain superfamily/Winged helix DNA-binding domain"/>
    <property type="match status" value="1"/>
</dbReference>
<dbReference type="PANTHER" id="PTHR16305:SF35">
    <property type="entry name" value="TRANSCRIPTIONAL ACTIVATOR DOMAIN"/>
    <property type="match status" value="1"/>
</dbReference>
<dbReference type="Gene3D" id="1.25.40.10">
    <property type="entry name" value="Tetratricopeptide repeat domain"/>
    <property type="match status" value="1"/>
</dbReference>
<keyword evidence="2" id="KW-0067">ATP-binding</keyword>
<dbReference type="InterPro" id="IPR011990">
    <property type="entry name" value="TPR-like_helical_dom_sf"/>
</dbReference>
<dbReference type="SUPFAM" id="SSF46894">
    <property type="entry name" value="C-terminal effector domain of the bipartite response regulators"/>
    <property type="match status" value="1"/>
</dbReference>
<dbReference type="GO" id="GO:0003677">
    <property type="term" value="F:DNA binding"/>
    <property type="evidence" value="ECO:0007669"/>
    <property type="project" value="InterPro"/>
</dbReference>
<evidence type="ECO:0000259" key="3">
    <source>
        <dbReference type="PROSITE" id="PS50043"/>
    </source>
</evidence>
<dbReference type="OrthoDB" id="5476461at2"/>
<dbReference type="PANTHER" id="PTHR16305">
    <property type="entry name" value="TESTICULAR SOLUBLE ADENYLYL CYCLASE"/>
    <property type="match status" value="1"/>
</dbReference>
<feature type="domain" description="HTH luxR-type" evidence="3">
    <location>
        <begin position="898"/>
        <end position="963"/>
    </location>
</feature>
<evidence type="ECO:0000313" key="4">
    <source>
        <dbReference type="EMBL" id="RKQ90440.1"/>
    </source>
</evidence>
<dbReference type="AlphaFoldDB" id="A0A660L932"/>
<dbReference type="InterPro" id="IPR016032">
    <property type="entry name" value="Sig_transdc_resp-reg_C-effctor"/>
</dbReference>
<dbReference type="PRINTS" id="PR00038">
    <property type="entry name" value="HTHLUXR"/>
</dbReference>
<dbReference type="CDD" id="cd06170">
    <property type="entry name" value="LuxR_C_like"/>
    <property type="match status" value="1"/>
</dbReference>
<comment type="caution">
    <text evidence="4">The sequence shown here is derived from an EMBL/GenBank/DDBJ whole genome shotgun (WGS) entry which is preliminary data.</text>
</comment>
<sequence>MPRIASPHLIGREAELQRLSELSAAAAAGAFTLALIKGDAGIGKTRLVREFERSAACADALVLSGSCMAIGGEDTPYGPLVRALRGAGAETLQAAMSGLPEVMRAELAILIPTLSHTPPLPRDSSRGAQGRQYEYLLELLGRIADSQPVVLVVEDIHWADPSTRHCLLFIARNARHERLLVLATHRLHDAADLHAAELYIGQLERCETVTSMVLHPFSEAQVREQVTAILQTPADVADSHRIAARTQGNPFFVEELIAHGATTEAPLPRAQAAALLERVHALPEPSQRALQVLAAFGRAVHHDLLSAAADLPEPALTEALRPAVEGHVVEADATTFTFRHALTREAVYDALLPGERRRLHGAVAAALHDRPHMTNAGELAVQWRAADEPRAALAASIAAAQAAAGVYAYSEAVEHYKGVVSLWDGEGPDVDRAQILLDAADAANRAGVEDLPIEWCRLGLAALGDEPDPRRAAAFYERLGRFQDHRLDTSLEYYRQALACLDAGPSAERARLLGDEALTLSLSVRWDEARDRAEQALAVALDAGAEIEAGFARSVLGLMLGYLGAFDEAEAHLREACRIGEAHERPDDATRAYVHLGEVRRLRGDLPGARAVMGEGLEAARRLGVEASYGRYFALNAAEDEYELGQWRSAQARLDALSGASLTWTETLLLHAVSGQLAAGRGELEAARGWLDAATAQLRDSSATEWTAYVGAAVIELELTAGRSLEALAAARRQLDRVRGREEQLYTPGLVAVAVRAAADVATSAPAAQAAEARQLAEIQVGWLAGFLSERSPPIALAHLAGARAELSRVDGSDDPATWRAVAAEWDRLTHPYRAAYARLREAEALRATTGDRTLVAAPLGAALDVARELGAAPLLADLETLTRRARLQSAVARRSSSAGPREVLTNREQEVLALVAQGYSNKRIGEALFITQRTAGLHVSRILGKLSVSSRHEAGAVARRHGLVDEA</sequence>
<evidence type="ECO:0000256" key="2">
    <source>
        <dbReference type="ARBA" id="ARBA00022840"/>
    </source>
</evidence>